<dbReference type="Proteomes" id="UP001299012">
    <property type="component" value="Unassembled WGS sequence"/>
</dbReference>
<feature type="region of interest" description="Disordered" evidence="1">
    <location>
        <begin position="26"/>
        <end position="51"/>
    </location>
</feature>
<keyword evidence="3" id="KW-1185">Reference proteome</keyword>
<protein>
    <submittedName>
        <fullName evidence="2">Uncharacterized protein</fullName>
    </submittedName>
</protein>
<proteinExistence type="predicted"/>
<organism evidence="2 3">
    <name type="scientific">Streptomyces tricolor</name>
    <dbReference type="NCBI Taxonomy" id="68277"/>
    <lineage>
        <taxon>Bacteria</taxon>
        <taxon>Bacillati</taxon>
        <taxon>Actinomycetota</taxon>
        <taxon>Actinomycetes</taxon>
        <taxon>Kitasatosporales</taxon>
        <taxon>Streptomycetaceae</taxon>
        <taxon>Streptomyces</taxon>
        <taxon>Streptomyces violaceoruber group</taxon>
    </lineage>
</organism>
<dbReference type="EMBL" id="JAKKZF010000223">
    <property type="protein sequence ID" value="MCG0068455.1"/>
    <property type="molecule type" value="Genomic_DNA"/>
</dbReference>
<comment type="caution">
    <text evidence="2">The sequence shown here is derived from an EMBL/GenBank/DDBJ whole genome shotgun (WGS) entry which is preliminary data.</text>
</comment>
<dbReference type="RefSeq" id="WP_158103148.1">
    <property type="nucleotide sequence ID" value="NZ_JAKKZF010000223.1"/>
</dbReference>
<accession>A0ABS9JSB7</accession>
<sequence length="51" mass="5466">MDRIVGAPISAPTRDLVEHLVLDDDTRPGYEPEPDTAPTIPAPAIGGVSWR</sequence>
<feature type="compositionally biased region" description="Low complexity" evidence="1">
    <location>
        <begin position="36"/>
        <end position="45"/>
    </location>
</feature>
<name>A0ABS9JSB7_9ACTN</name>
<evidence type="ECO:0000313" key="2">
    <source>
        <dbReference type="EMBL" id="MCG0068455.1"/>
    </source>
</evidence>
<gene>
    <name evidence="2" type="ORF">L0F81_35210</name>
</gene>
<reference evidence="2 3" key="1">
    <citation type="submission" date="2022-01" db="EMBL/GenBank/DDBJ databases">
        <title>Draft Genome Sequences of Seven Type Strains of the Genus Streptomyces.</title>
        <authorList>
            <person name="Aziz S."/>
            <person name="Coretto E."/>
            <person name="Chronakova A."/>
            <person name="Sproer C."/>
            <person name="Huber K."/>
            <person name="Nouioui I."/>
            <person name="Gross H."/>
        </authorList>
    </citation>
    <scope>NUCLEOTIDE SEQUENCE [LARGE SCALE GENOMIC DNA]</scope>
    <source>
        <strain evidence="2 3">DSM 41685</strain>
    </source>
</reference>
<evidence type="ECO:0000256" key="1">
    <source>
        <dbReference type="SAM" id="MobiDB-lite"/>
    </source>
</evidence>
<evidence type="ECO:0000313" key="3">
    <source>
        <dbReference type="Proteomes" id="UP001299012"/>
    </source>
</evidence>